<dbReference type="Pfam" id="PF11638">
    <property type="entry name" value="DnaA_N"/>
    <property type="match status" value="1"/>
</dbReference>
<feature type="region of interest" description="Domain I, interacts with DnaA modulators" evidence="8">
    <location>
        <begin position="1"/>
        <end position="97"/>
    </location>
</feature>
<dbReference type="CDD" id="cd06571">
    <property type="entry name" value="Bac_DnaA_C"/>
    <property type="match status" value="1"/>
</dbReference>
<dbReference type="InterPro" id="IPR003593">
    <property type="entry name" value="AAA+_ATPase"/>
</dbReference>
<dbReference type="GO" id="GO:0005524">
    <property type="term" value="F:ATP binding"/>
    <property type="evidence" value="ECO:0007669"/>
    <property type="project" value="UniProtKB-UniRule"/>
</dbReference>
<evidence type="ECO:0000313" key="14">
    <source>
        <dbReference type="EMBL" id="OGZ10862.1"/>
    </source>
</evidence>
<dbReference type="PROSITE" id="PS01008">
    <property type="entry name" value="DNAA"/>
    <property type="match status" value="1"/>
</dbReference>
<dbReference type="Gene3D" id="3.40.50.300">
    <property type="entry name" value="P-loop containing nucleotide triphosphate hydrolases"/>
    <property type="match status" value="1"/>
</dbReference>
<dbReference type="InterPro" id="IPR024633">
    <property type="entry name" value="DnaA_N_dom"/>
</dbReference>
<dbReference type="Pfam" id="PF00308">
    <property type="entry name" value="Bac_DnaA"/>
    <property type="match status" value="1"/>
</dbReference>
<evidence type="ECO:0000256" key="6">
    <source>
        <dbReference type="ARBA" id="ARBA00023121"/>
    </source>
</evidence>
<dbReference type="Gene3D" id="3.30.300.180">
    <property type="match status" value="1"/>
</dbReference>
<keyword evidence="7 8" id="KW-0238">DNA-binding</keyword>
<comment type="subcellular location">
    <subcellularLocation>
        <location evidence="8">Cytoplasm</location>
    </subcellularLocation>
</comment>
<evidence type="ECO:0000256" key="2">
    <source>
        <dbReference type="ARBA" id="ARBA00022490"/>
    </source>
</evidence>
<evidence type="ECO:0000256" key="5">
    <source>
        <dbReference type="ARBA" id="ARBA00022840"/>
    </source>
</evidence>
<dbReference type="CDD" id="cd00009">
    <property type="entry name" value="AAA"/>
    <property type="match status" value="1"/>
</dbReference>
<dbReference type="SUPFAM" id="SSF52540">
    <property type="entry name" value="P-loop containing nucleoside triphosphate hydrolases"/>
    <property type="match status" value="1"/>
</dbReference>
<dbReference type="InterPro" id="IPR020591">
    <property type="entry name" value="Chromosome_initiator_DnaA-like"/>
</dbReference>
<dbReference type="Proteomes" id="UP000178099">
    <property type="component" value="Unassembled WGS sequence"/>
</dbReference>
<feature type="region of interest" description="Domain III, AAA+ region" evidence="8">
    <location>
        <begin position="119"/>
        <end position="335"/>
    </location>
</feature>
<evidence type="ECO:0000256" key="9">
    <source>
        <dbReference type="NCBIfam" id="TIGR00362"/>
    </source>
</evidence>
<evidence type="ECO:0000256" key="10">
    <source>
        <dbReference type="RuleBase" id="RU000577"/>
    </source>
</evidence>
<organism evidence="14 15">
    <name type="scientific">Candidatus Lloydbacteria bacterium RIFCSPHIGHO2_02_FULL_51_22</name>
    <dbReference type="NCBI Taxonomy" id="1798663"/>
    <lineage>
        <taxon>Bacteria</taxon>
        <taxon>Candidatus Lloydiibacteriota</taxon>
    </lineage>
</organism>
<feature type="binding site" evidence="8">
    <location>
        <position position="163"/>
    </location>
    <ligand>
        <name>ATP</name>
        <dbReference type="ChEBI" id="CHEBI:30616"/>
    </ligand>
</feature>
<evidence type="ECO:0000256" key="1">
    <source>
        <dbReference type="ARBA" id="ARBA00006583"/>
    </source>
</evidence>
<dbReference type="InterPro" id="IPR010921">
    <property type="entry name" value="Trp_repressor/repl_initiator"/>
</dbReference>
<keyword evidence="4 8" id="KW-0547">Nucleotide-binding</keyword>
<dbReference type="Pfam" id="PF08299">
    <property type="entry name" value="Bac_DnaA_C"/>
    <property type="match status" value="1"/>
</dbReference>
<dbReference type="InterPro" id="IPR013317">
    <property type="entry name" value="DnaA_dom"/>
</dbReference>
<proteinExistence type="inferred from homology"/>
<keyword evidence="5 8" id="KW-0067">ATP-binding</keyword>
<dbReference type="SUPFAM" id="SSF48295">
    <property type="entry name" value="TrpR-like"/>
    <property type="match status" value="1"/>
</dbReference>
<comment type="similarity">
    <text evidence="1 8 11">Belongs to the DnaA family.</text>
</comment>
<feature type="binding site" evidence="8">
    <location>
        <position position="165"/>
    </location>
    <ligand>
        <name>ATP</name>
        <dbReference type="ChEBI" id="CHEBI:30616"/>
    </ligand>
</feature>
<dbReference type="InterPro" id="IPR038454">
    <property type="entry name" value="DnaA_N_sf"/>
</dbReference>
<evidence type="ECO:0000256" key="7">
    <source>
        <dbReference type="ARBA" id="ARBA00023125"/>
    </source>
</evidence>
<comment type="caution">
    <text evidence="8">Lacks conserved residue(s) required for the propagation of feature annotation.</text>
</comment>
<dbReference type="Gene3D" id="1.10.1750.10">
    <property type="match status" value="1"/>
</dbReference>
<dbReference type="InterPro" id="IPR013159">
    <property type="entry name" value="DnaA_C"/>
</dbReference>
<feature type="binding site" evidence="8">
    <location>
        <position position="166"/>
    </location>
    <ligand>
        <name>ATP</name>
        <dbReference type="ChEBI" id="CHEBI:30616"/>
    </ligand>
</feature>
<dbReference type="GO" id="GO:0005886">
    <property type="term" value="C:plasma membrane"/>
    <property type="evidence" value="ECO:0007669"/>
    <property type="project" value="TreeGrafter"/>
</dbReference>
<dbReference type="InterPro" id="IPR027417">
    <property type="entry name" value="P-loop_NTPase"/>
</dbReference>
<evidence type="ECO:0000256" key="3">
    <source>
        <dbReference type="ARBA" id="ARBA00022705"/>
    </source>
</evidence>
<dbReference type="PANTHER" id="PTHR30050:SF2">
    <property type="entry name" value="CHROMOSOMAL REPLICATION INITIATOR PROTEIN DNAA"/>
    <property type="match status" value="1"/>
</dbReference>
<dbReference type="GO" id="GO:0003688">
    <property type="term" value="F:DNA replication origin binding"/>
    <property type="evidence" value="ECO:0007669"/>
    <property type="project" value="UniProtKB-UniRule"/>
</dbReference>
<keyword evidence="3 8" id="KW-0235">DNA replication</keyword>
<dbReference type="PRINTS" id="PR00051">
    <property type="entry name" value="DNAA"/>
</dbReference>
<dbReference type="HAMAP" id="MF_00377">
    <property type="entry name" value="DnaA_bact"/>
    <property type="match status" value="1"/>
</dbReference>
<comment type="function">
    <text evidence="8 10">Plays an essential role in the initiation and regulation of chromosomal replication. ATP-DnaA binds to the origin of replication (oriC) to initiate formation of the DNA replication initiation complex once per cell cycle. Binds the DnaA box (a 9 base pair repeat at the origin) and separates the double-stranded (ds)DNA. Forms a right-handed helical filament on oriC DNA; dsDNA binds to the exterior of the filament while single-stranded (ss)DNA is stabiized in the filament's interior. The ATP-DnaA-oriC complex binds and stabilizes one strand of the AT-rich DNA unwinding element (DUE), permitting loading of DNA polymerase. After initiation quickly degrades to an ADP-DnaA complex that is not apt for DNA replication. Binds acidic phospholipids.</text>
</comment>
<feature type="domain" description="AAA+ ATPase" evidence="12">
    <location>
        <begin position="152"/>
        <end position="284"/>
    </location>
</feature>
<dbReference type="FunFam" id="3.40.50.300:FF:000668">
    <property type="entry name" value="Chromosomal replication initiator protein DnaA"/>
    <property type="match status" value="1"/>
</dbReference>
<dbReference type="InterPro" id="IPR018312">
    <property type="entry name" value="Chromosome_initiator_DnaA_CS"/>
</dbReference>
<name>A0A1G2DBM0_9BACT</name>
<evidence type="ECO:0000256" key="8">
    <source>
        <dbReference type="HAMAP-Rule" id="MF_00377"/>
    </source>
</evidence>
<feature type="domain" description="Chromosomal replication initiator DnaA C-terminal" evidence="13">
    <location>
        <begin position="362"/>
        <end position="431"/>
    </location>
</feature>
<dbReference type="GO" id="GO:0005737">
    <property type="term" value="C:cytoplasm"/>
    <property type="evidence" value="ECO:0007669"/>
    <property type="project" value="UniProtKB-SubCell"/>
</dbReference>
<evidence type="ECO:0000313" key="15">
    <source>
        <dbReference type="Proteomes" id="UP000178099"/>
    </source>
</evidence>
<evidence type="ECO:0000259" key="12">
    <source>
        <dbReference type="SMART" id="SM00382"/>
    </source>
</evidence>
<comment type="subunit">
    <text evidence="8">Oligomerizes as a right-handed, spiral filament on DNA at oriC.</text>
</comment>
<comment type="domain">
    <text evidence="8">Domain I is involved in oligomerization and binding regulators, domain II is flexibile and of varying length in different bacteria, domain III forms the AAA+ region, while domain IV binds dsDNA.</text>
</comment>
<dbReference type="SMART" id="SM00760">
    <property type="entry name" value="Bac_DnaA_C"/>
    <property type="match status" value="1"/>
</dbReference>
<dbReference type="Gene3D" id="1.10.8.60">
    <property type="match status" value="1"/>
</dbReference>
<dbReference type="SMART" id="SM00382">
    <property type="entry name" value="AAA"/>
    <property type="match status" value="1"/>
</dbReference>
<dbReference type="EMBL" id="MHLN01000031">
    <property type="protein sequence ID" value="OGZ10862.1"/>
    <property type="molecule type" value="Genomic_DNA"/>
</dbReference>
<keyword evidence="2 8" id="KW-0963">Cytoplasm</keyword>
<evidence type="ECO:0000256" key="4">
    <source>
        <dbReference type="ARBA" id="ARBA00022741"/>
    </source>
</evidence>
<keyword evidence="6 8" id="KW-0446">Lipid-binding</keyword>
<gene>
    <name evidence="8" type="primary">dnaA</name>
    <name evidence="14" type="ORF">A3D67_02710</name>
</gene>
<protein>
    <recommendedName>
        <fullName evidence="8 9">Chromosomal replication initiator protein DnaA</fullName>
    </recommendedName>
</protein>
<dbReference type="AlphaFoldDB" id="A0A1G2DBM0"/>
<dbReference type="PANTHER" id="PTHR30050">
    <property type="entry name" value="CHROMOSOMAL REPLICATION INITIATOR PROTEIN DNAA"/>
    <property type="match status" value="1"/>
</dbReference>
<dbReference type="GO" id="GO:0006275">
    <property type="term" value="P:regulation of DNA replication"/>
    <property type="evidence" value="ECO:0007669"/>
    <property type="project" value="UniProtKB-UniRule"/>
</dbReference>
<comment type="caution">
    <text evidence="14">The sequence shown here is derived from an EMBL/GenBank/DDBJ whole genome shotgun (WGS) entry which is preliminary data.</text>
</comment>
<dbReference type="NCBIfam" id="TIGR00362">
    <property type="entry name" value="DnaA"/>
    <property type="match status" value="1"/>
</dbReference>
<dbReference type="InterPro" id="IPR001957">
    <property type="entry name" value="Chromosome_initiator_DnaA"/>
</dbReference>
<sequence length="452" mass="52149">MSDTKTTNIKQVWEGALNEIELNVSRANFTTWFKNTHLIREDSGIVYLGVPNSFVKEWLCNKYHKFILKSLRDLSLNVRGVEYIIVAKGEKELPQDSFEKQTLVKELPLQDLYINKEDNLNPKYTFESLVVGPFNELAYAASQAVYKTPGIAYNPLFIYGKTGLGKTHILQAIGNGIKKDSPDKKVFYLPSEKFFLDYVSAVQANKIYIFKEKYRKYDVFIMDDIQFLSNKKGTQEELFHLFNILYDNNKQIIFSSDKHYNHIPNIEERLKTRFGAGMIVDVADPDFESKVAIINAKTQGSLFKLPEEVVDFLAGNFNGSIREIEGMINIIQCQSQIKNKSLDLIEVKKIIKNNEKPKRSVSIDDVVGIVADFYGIEKDSIYQKTRRKEVVKPRQIAMYLLREDFKMSFPTIGQKLGGRDHTTVIHSCEKIRMNIKDNQSLSQELERIRTIF</sequence>
<dbReference type="GO" id="GO:0006270">
    <property type="term" value="P:DNA replication initiation"/>
    <property type="evidence" value="ECO:0007669"/>
    <property type="project" value="UniProtKB-UniRule"/>
</dbReference>
<feature type="binding site" evidence="8">
    <location>
        <position position="167"/>
    </location>
    <ligand>
        <name>ATP</name>
        <dbReference type="ChEBI" id="CHEBI:30616"/>
    </ligand>
</feature>
<reference evidence="14 15" key="1">
    <citation type="journal article" date="2016" name="Nat. Commun.">
        <title>Thousands of microbial genomes shed light on interconnected biogeochemical processes in an aquifer system.</title>
        <authorList>
            <person name="Anantharaman K."/>
            <person name="Brown C.T."/>
            <person name="Hug L.A."/>
            <person name="Sharon I."/>
            <person name="Castelle C.J."/>
            <person name="Probst A.J."/>
            <person name="Thomas B.C."/>
            <person name="Singh A."/>
            <person name="Wilkins M.J."/>
            <person name="Karaoz U."/>
            <person name="Brodie E.L."/>
            <person name="Williams K.H."/>
            <person name="Hubbard S.S."/>
            <person name="Banfield J.F."/>
        </authorList>
    </citation>
    <scope>NUCLEOTIDE SEQUENCE [LARGE SCALE GENOMIC DNA]</scope>
</reference>
<dbReference type="GO" id="GO:0008289">
    <property type="term" value="F:lipid binding"/>
    <property type="evidence" value="ECO:0007669"/>
    <property type="project" value="UniProtKB-KW"/>
</dbReference>
<evidence type="ECO:0000256" key="11">
    <source>
        <dbReference type="RuleBase" id="RU004227"/>
    </source>
</evidence>
<feature type="region of interest" description="Domain IV, binds dsDNA" evidence="8">
    <location>
        <begin position="336"/>
        <end position="452"/>
    </location>
</feature>
<accession>A0A1G2DBM0</accession>
<evidence type="ECO:0000259" key="13">
    <source>
        <dbReference type="SMART" id="SM00760"/>
    </source>
</evidence>